<dbReference type="Proteomes" id="UP000594873">
    <property type="component" value="Chromosome"/>
</dbReference>
<organism evidence="3 4">
    <name type="scientific">Allosphingosinicella flava</name>
    <dbReference type="NCBI Taxonomy" id="2771430"/>
    <lineage>
        <taxon>Bacteria</taxon>
        <taxon>Pseudomonadati</taxon>
        <taxon>Pseudomonadota</taxon>
        <taxon>Alphaproteobacteria</taxon>
        <taxon>Sphingomonadales</taxon>
        <taxon>Sphingomonadaceae</taxon>
        <taxon>Allosphingosinicella</taxon>
    </lineage>
</organism>
<evidence type="ECO:0000313" key="4">
    <source>
        <dbReference type="Proteomes" id="UP000594873"/>
    </source>
</evidence>
<dbReference type="Gene3D" id="1.20.1270.180">
    <property type="match status" value="1"/>
</dbReference>
<evidence type="ECO:0000313" key="3">
    <source>
        <dbReference type="EMBL" id="QPQ54474.1"/>
    </source>
</evidence>
<evidence type="ECO:0000259" key="2">
    <source>
        <dbReference type="Pfam" id="PF07007"/>
    </source>
</evidence>
<protein>
    <submittedName>
        <fullName evidence="3">DUF1311 domain-containing protein</fullName>
    </submittedName>
</protein>
<name>A0A7T2LLI5_9SPHN</name>
<dbReference type="Pfam" id="PF07007">
    <property type="entry name" value="LprI"/>
    <property type="match status" value="1"/>
</dbReference>
<sequence length="187" mass="20316">MALMTMSLIGCSQEPVKEKTQPAAGEGMTISNPVQAPAGKPDLGGSSGTSFTLADYRSFSVTEKQVSGETSQVFKDCLDSAVTTTGAYASCYYAEYEDQTSALEEALSEAIERLPDAASKNALRRDQAAWLKNREVYCEKKVEPFLEGGSIDIITRQDCALTEIVRRTLWLWEQAKRAGEGPAQSRG</sequence>
<dbReference type="RefSeq" id="WP_200971000.1">
    <property type="nucleotide sequence ID" value="NZ_CP065592.1"/>
</dbReference>
<dbReference type="EMBL" id="CP065592">
    <property type="protein sequence ID" value="QPQ54474.1"/>
    <property type="molecule type" value="Genomic_DNA"/>
</dbReference>
<proteinExistence type="predicted"/>
<reference evidence="3 4" key="1">
    <citation type="submission" date="2020-11" db="EMBL/GenBank/DDBJ databases">
        <title>Genome seq and assembly of Sphingosinicella sp.</title>
        <authorList>
            <person name="Chhetri G."/>
        </authorList>
    </citation>
    <scope>NUCLEOTIDE SEQUENCE [LARGE SCALE GENOMIC DNA]</scope>
    <source>
        <strain evidence="3 4">UDD2</strain>
    </source>
</reference>
<dbReference type="InterPro" id="IPR009739">
    <property type="entry name" value="LprI-like_N"/>
</dbReference>
<gene>
    <name evidence="3" type="ORF">IC614_09005</name>
</gene>
<feature type="region of interest" description="Disordered" evidence="1">
    <location>
        <begin position="15"/>
        <end position="44"/>
    </location>
</feature>
<feature type="domain" description="Lysozyme inhibitor LprI-like N-terminal" evidence="2">
    <location>
        <begin position="79"/>
        <end position="171"/>
    </location>
</feature>
<evidence type="ECO:0000256" key="1">
    <source>
        <dbReference type="SAM" id="MobiDB-lite"/>
    </source>
</evidence>
<accession>A0A7T2LLI5</accession>
<dbReference type="AlphaFoldDB" id="A0A7T2LLI5"/>
<dbReference type="KEGG" id="sflv:IC614_09005"/>
<keyword evidence="4" id="KW-1185">Reference proteome</keyword>